<dbReference type="PANTHER" id="PTHR22835:SF659">
    <property type="entry name" value="GDSL LIPASE_ACYLHYDROLASE, PUTATIVE (AFU_ORTHOLOGUE AFUA_2G00510)-RELATED"/>
    <property type="match status" value="1"/>
</dbReference>
<dbReference type="PANTHER" id="PTHR22835">
    <property type="entry name" value="ZINC FINGER FYVE DOMAIN CONTAINING PROTEIN"/>
    <property type="match status" value="1"/>
</dbReference>
<evidence type="ECO:0000256" key="3">
    <source>
        <dbReference type="ARBA" id="ARBA00022801"/>
    </source>
</evidence>
<sequence length="1046" mass="115069">MRRVRITVIAFVLITSFSLTSSKSESCPYSFIFSFGDSLADTGNLYLSSPPLSDNCFFPPYGETFFHNVTGRCSDGRLIIDFIAEFLGIPSLKPYLEKRNIGGWSWKDGGANFAVSGATAMDSTFFQQRGIPVKTNYSLSVQLTWFKELLSTLCNSSSQSCSEEVKNSLFLVGEIGGNDFNHPLVVGKSIAEVKSYLPNVINTISSITKELIGLGAYTLMVPGNFPIGCSANFLTIYETKAEEQYDKFGCLKWLNEFTEYYNHKLQIELNKLQALHPHVNIIYVDYYNAAMTLYRHPANFGFIGLKACCGKGGPYNFNASIKCGDPGVKACDDPSNFGDSLTDTGNLNFISPPQSPNCLLPPYGQTHFHRPTGRCSDGRLILDFIAHSLGLPYLEPYLGYKNGALKRGNTEQGMNFAVAGASALDGSFFEEKGFAVDATANFSLRVQLDWFKELLPSLCGSSYSCKKVIGNSLFIVGEIGGNDYGYPLSETTAFGDLVPYIPQVVSVITSVIRELIDLGAVTLMVPGMLPLGCNSAYLTRFATTDEEEYDQVGCLKWLNTFHEYHNELLQIELNQLRGLYPHTNIIYADYFNAALQLYKSPEQFGISILLALSCQPLWLARFGGNVLKVCCGVDGPYNYNEITKCGDGGVVACDDPSQYVSWDGYHMTEAAYRWIAIGLVDGSYTIPKFNKVVSSRNLSPYNAIFNFGDSLSDTGNLLASGALSFPVIGKFPYGQTFFNRSTGRCSDGRLVIDFIAEAYKLQYLLPYLALTKDQNIHPGVNFAVAGATALDTKFFIEAGLGKFLWTNNSLNIQLGWFKKLKPSLCNSKLDCDSYFERSLFVVGEIGGNDYNYAAIAGNITQLQATVPPVVEAIKTAINELIAEGARELLVPGNLPIGCSALYLTLFRSEKKEDYDGNGCLKSFNGFAEYHNKELKLALKTLRQMNPHARILYADYYGAAKRFFHAPGHYGFSSGALRACCGAPGPYNFNISARCGHIGSKVCADPSTHANWDGIHLTEAAYKYIAKGLIYGPFSYPPLKTSPYKIA</sequence>
<keyword evidence="2 5" id="KW-0732">Signal</keyword>
<evidence type="ECO:0000256" key="2">
    <source>
        <dbReference type="ARBA" id="ARBA00022729"/>
    </source>
</evidence>
<accession>A0A8T0K871</accession>
<keyword evidence="3" id="KW-0378">Hydrolase</keyword>
<evidence type="ECO:0000256" key="4">
    <source>
        <dbReference type="ARBA" id="ARBA00023180"/>
    </source>
</evidence>
<evidence type="ECO:0000313" key="7">
    <source>
        <dbReference type="Proteomes" id="UP000743370"/>
    </source>
</evidence>
<dbReference type="Gene3D" id="3.40.50.1110">
    <property type="entry name" value="SGNH hydrolase"/>
    <property type="match status" value="3"/>
</dbReference>
<dbReference type="SUPFAM" id="SSF52266">
    <property type="entry name" value="SGNH hydrolase"/>
    <property type="match status" value="2"/>
</dbReference>
<feature type="chain" id="PRO_5035717059" evidence="5">
    <location>
        <begin position="23"/>
        <end position="1046"/>
    </location>
</feature>
<name>A0A8T0K871_PHAAN</name>
<dbReference type="GO" id="GO:0016788">
    <property type="term" value="F:hydrolase activity, acting on ester bonds"/>
    <property type="evidence" value="ECO:0007669"/>
    <property type="project" value="InterPro"/>
</dbReference>
<feature type="signal peptide" evidence="5">
    <location>
        <begin position="1"/>
        <end position="22"/>
    </location>
</feature>
<evidence type="ECO:0000256" key="1">
    <source>
        <dbReference type="ARBA" id="ARBA00008668"/>
    </source>
</evidence>
<dbReference type="InterPro" id="IPR035669">
    <property type="entry name" value="SGNH_plant_lipase-like"/>
</dbReference>
<dbReference type="InterPro" id="IPR001087">
    <property type="entry name" value="GDSL"/>
</dbReference>
<comment type="caution">
    <text evidence="6">The sequence shown here is derived from an EMBL/GenBank/DDBJ whole genome shotgun (WGS) entry which is preliminary data.</text>
</comment>
<dbReference type="Pfam" id="PF00657">
    <property type="entry name" value="Lipase_GDSL"/>
    <property type="match status" value="3"/>
</dbReference>
<proteinExistence type="inferred from homology"/>
<gene>
    <name evidence="6" type="ORF">HKW66_Vig0066370</name>
</gene>
<evidence type="ECO:0000313" key="6">
    <source>
        <dbReference type="EMBL" id="KAG2395987.1"/>
    </source>
</evidence>
<dbReference type="EMBL" id="JABFOF010000006">
    <property type="protein sequence ID" value="KAG2395987.1"/>
    <property type="molecule type" value="Genomic_DNA"/>
</dbReference>
<dbReference type="CDD" id="cd01837">
    <property type="entry name" value="SGNH_plant_lipase_like"/>
    <property type="match status" value="3"/>
</dbReference>
<dbReference type="AlphaFoldDB" id="A0A8T0K871"/>
<evidence type="ECO:0000256" key="5">
    <source>
        <dbReference type="SAM" id="SignalP"/>
    </source>
</evidence>
<dbReference type="InterPro" id="IPR036514">
    <property type="entry name" value="SGNH_hydro_sf"/>
</dbReference>
<protein>
    <submittedName>
        <fullName evidence="6">GDSL esterase/lipase</fullName>
    </submittedName>
</protein>
<reference evidence="6 7" key="1">
    <citation type="submission" date="2020-05" db="EMBL/GenBank/DDBJ databases">
        <title>Vigna angularis (adzuki bean) Var. LongXiaoDou No. 4 denovo assembly.</title>
        <authorList>
            <person name="Xiang H."/>
        </authorList>
    </citation>
    <scope>NUCLEOTIDE SEQUENCE [LARGE SCALE GENOMIC DNA]</scope>
    <source>
        <tissue evidence="6">Leaf</tissue>
    </source>
</reference>
<comment type="similarity">
    <text evidence="1">Belongs to the 'GDSL' lipolytic enzyme family.</text>
</comment>
<organism evidence="6 7">
    <name type="scientific">Phaseolus angularis</name>
    <name type="common">Azuki bean</name>
    <name type="synonym">Vigna angularis</name>
    <dbReference type="NCBI Taxonomy" id="3914"/>
    <lineage>
        <taxon>Eukaryota</taxon>
        <taxon>Viridiplantae</taxon>
        <taxon>Streptophyta</taxon>
        <taxon>Embryophyta</taxon>
        <taxon>Tracheophyta</taxon>
        <taxon>Spermatophyta</taxon>
        <taxon>Magnoliopsida</taxon>
        <taxon>eudicotyledons</taxon>
        <taxon>Gunneridae</taxon>
        <taxon>Pentapetalae</taxon>
        <taxon>rosids</taxon>
        <taxon>fabids</taxon>
        <taxon>Fabales</taxon>
        <taxon>Fabaceae</taxon>
        <taxon>Papilionoideae</taxon>
        <taxon>50 kb inversion clade</taxon>
        <taxon>NPAAA clade</taxon>
        <taxon>indigoferoid/millettioid clade</taxon>
        <taxon>Phaseoleae</taxon>
        <taxon>Vigna</taxon>
    </lineage>
</organism>
<keyword evidence="4" id="KW-0325">Glycoprotein</keyword>
<dbReference type="Proteomes" id="UP000743370">
    <property type="component" value="Unassembled WGS sequence"/>
</dbReference>